<reference evidence="1" key="1">
    <citation type="submission" date="2020-10" db="EMBL/GenBank/DDBJ databases">
        <authorList>
            <person name="Castelo-Branco R."/>
            <person name="Eusebio N."/>
            <person name="Adriana R."/>
            <person name="Vieira A."/>
            <person name="Brugerolle De Fraissinette N."/>
            <person name="Rezende De Castro R."/>
            <person name="Schneider M.P."/>
            <person name="Vasconcelos V."/>
            <person name="Leao P.N."/>
        </authorList>
    </citation>
    <scope>NUCLEOTIDE SEQUENCE</scope>
    <source>
        <strain evidence="1">LEGE 06105</strain>
    </source>
</reference>
<protein>
    <recommendedName>
        <fullName evidence="3">Ubiquinone biosynthesis protein</fullName>
    </recommendedName>
</protein>
<accession>A0A8J7F521</accession>
<dbReference type="RefSeq" id="WP_193922284.1">
    <property type="nucleotide sequence ID" value="NZ_JADEWL010000060.1"/>
</dbReference>
<proteinExistence type="predicted"/>
<sequence length="201" mass="22970">MLNKFKQIQAALAYKNSQNYGDFAILKSDVLGAKVSTEVADKLQNVVGYHPKIDLDKLIEYPQGTFGREYAKHMKINNLQPLNISSELEEVAQRNVFALRYVITHDIFHVLLNFDTSYAGEIGVLAFAAAQNYSKSLKISLWFAKLLYPIIAPRQIQAIIINRKKGQELGENANFLLGYRFEEHWEESLNRVRKNLGLPQI</sequence>
<name>A0A8J7F521_9CYAN</name>
<dbReference type="Pfam" id="PF05019">
    <property type="entry name" value="Coq4"/>
    <property type="match status" value="1"/>
</dbReference>
<gene>
    <name evidence="1" type="ORF">IQ247_17590</name>
</gene>
<dbReference type="PANTHER" id="PTHR12922:SF7">
    <property type="entry name" value="UBIQUINONE BIOSYNTHESIS PROTEIN COQ4 HOMOLOG, MITOCHONDRIAL"/>
    <property type="match status" value="1"/>
</dbReference>
<organism evidence="1 2">
    <name type="scientific">Plectonema cf. radiosum LEGE 06105</name>
    <dbReference type="NCBI Taxonomy" id="945769"/>
    <lineage>
        <taxon>Bacteria</taxon>
        <taxon>Bacillati</taxon>
        <taxon>Cyanobacteriota</taxon>
        <taxon>Cyanophyceae</taxon>
        <taxon>Oscillatoriophycideae</taxon>
        <taxon>Oscillatoriales</taxon>
        <taxon>Microcoleaceae</taxon>
        <taxon>Plectonema</taxon>
    </lineage>
</organism>
<keyword evidence="2" id="KW-1185">Reference proteome</keyword>
<dbReference type="Proteomes" id="UP000620559">
    <property type="component" value="Unassembled WGS sequence"/>
</dbReference>
<dbReference type="PANTHER" id="PTHR12922">
    <property type="entry name" value="UBIQUINONE BIOSYNTHESIS PROTEIN"/>
    <property type="match status" value="1"/>
</dbReference>
<dbReference type="EMBL" id="JADEWL010000060">
    <property type="protein sequence ID" value="MBE9214458.1"/>
    <property type="molecule type" value="Genomic_DNA"/>
</dbReference>
<evidence type="ECO:0000313" key="2">
    <source>
        <dbReference type="Proteomes" id="UP000620559"/>
    </source>
</evidence>
<evidence type="ECO:0008006" key="3">
    <source>
        <dbReference type="Google" id="ProtNLM"/>
    </source>
</evidence>
<evidence type="ECO:0000313" key="1">
    <source>
        <dbReference type="EMBL" id="MBE9214458.1"/>
    </source>
</evidence>
<dbReference type="AlphaFoldDB" id="A0A8J7F521"/>
<dbReference type="GO" id="GO:0006744">
    <property type="term" value="P:ubiquinone biosynthetic process"/>
    <property type="evidence" value="ECO:0007669"/>
    <property type="project" value="InterPro"/>
</dbReference>
<comment type="caution">
    <text evidence="1">The sequence shown here is derived from an EMBL/GenBank/DDBJ whole genome shotgun (WGS) entry which is preliminary data.</text>
</comment>
<dbReference type="InterPro" id="IPR007715">
    <property type="entry name" value="Coq4"/>
</dbReference>